<dbReference type="EMBL" id="CM008964">
    <property type="protein sequence ID" value="PNW85624.1"/>
    <property type="molecule type" value="Genomic_DNA"/>
</dbReference>
<feature type="region of interest" description="Disordered" evidence="1">
    <location>
        <begin position="28"/>
        <end position="53"/>
    </location>
</feature>
<dbReference type="AlphaFoldDB" id="A0A2K3DYK7"/>
<dbReference type="RefSeq" id="XP_042926369.1">
    <property type="nucleotide sequence ID" value="XM_043061240.1"/>
</dbReference>
<evidence type="ECO:0000256" key="1">
    <source>
        <dbReference type="SAM" id="MobiDB-lite"/>
    </source>
</evidence>
<name>A0A2K3DYK7_CHLRE</name>
<dbReference type="Proteomes" id="UP000006906">
    <property type="component" value="Chromosome 3"/>
</dbReference>
<dbReference type="GeneID" id="66052963"/>
<evidence type="ECO:0000313" key="2">
    <source>
        <dbReference type="EMBL" id="PNW85624.1"/>
    </source>
</evidence>
<gene>
    <name evidence="2" type="ORF">CHLRE_03g195326v5</name>
</gene>
<proteinExistence type="predicted"/>
<accession>A0A2K3DYK7</accession>
<dbReference type="KEGG" id="cre:CHLRE_03g195326v5"/>
<keyword evidence="3" id="KW-1185">Reference proteome</keyword>
<evidence type="ECO:0000313" key="3">
    <source>
        <dbReference type="Proteomes" id="UP000006906"/>
    </source>
</evidence>
<dbReference type="Gramene" id="PNW85624">
    <property type="protein sequence ID" value="PNW85624"/>
    <property type="gene ID" value="CHLRE_03g195326v5"/>
</dbReference>
<dbReference type="InParanoid" id="A0A2K3DYK7"/>
<protein>
    <submittedName>
        <fullName evidence="2">Uncharacterized protein</fullName>
    </submittedName>
</protein>
<sequence>MGMLSPHLPVSNGSRAGTADGGFVAAAAAATAPSVPSQPGSATRPPPPRRMSFRVGHGAAALQALSPSGV</sequence>
<organism evidence="2 3">
    <name type="scientific">Chlamydomonas reinhardtii</name>
    <name type="common">Chlamydomonas smithii</name>
    <dbReference type="NCBI Taxonomy" id="3055"/>
    <lineage>
        <taxon>Eukaryota</taxon>
        <taxon>Viridiplantae</taxon>
        <taxon>Chlorophyta</taxon>
        <taxon>core chlorophytes</taxon>
        <taxon>Chlorophyceae</taxon>
        <taxon>CS clade</taxon>
        <taxon>Chlamydomonadales</taxon>
        <taxon>Chlamydomonadaceae</taxon>
        <taxon>Chlamydomonas</taxon>
    </lineage>
</organism>
<reference evidence="2 3" key="1">
    <citation type="journal article" date="2007" name="Science">
        <title>The Chlamydomonas genome reveals the evolution of key animal and plant functions.</title>
        <authorList>
            <person name="Merchant S.S."/>
            <person name="Prochnik S.E."/>
            <person name="Vallon O."/>
            <person name="Harris E.H."/>
            <person name="Karpowicz S.J."/>
            <person name="Witman G.B."/>
            <person name="Terry A."/>
            <person name="Salamov A."/>
            <person name="Fritz-Laylin L.K."/>
            <person name="Marechal-Drouard L."/>
            <person name="Marshall W.F."/>
            <person name="Qu L.H."/>
            <person name="Nelson D.R."/>
            <person name="Sanderfoot A.A."/>
            <person name="Spalding M.H."/>
            <person name="Kapitonov V.V."/>
            <person name="Ren Q."/>
            <person name="Ferris P."/>
            <person name="Lindquist E."/>
            <person name="Shapiro H."/>
            <person name="Lucas S.M."/>
            <person name="Grimwood J."/>
            <person name="Schmutz J."/>
            <person name="Cardol P."/>
            <person name="Cerutti H."/>
            <person name="Chanfreau G."/>
            <person name="Chen C.L."/>
            <person name="Cognat V."/>
            <person name="Croft M.T."/>
            <person name="Dent R."/>
            <person name="Dutcher S."/>
            <person name="Fernandez E."/>
            <person name="Fukuzawa H."/>
            <person name="Gonzalez-Ballester D."/>
            <person name="Gonzalez-Halphen D."/>
            <person name="Hallmann A."/>
            <person name="Hanikenne M."/>
            <person name="Hippler M."/>
            <person name="Inwood W."/>
            <person name="Jabbari K."/>
            <person name="Kalanon M."/>
            <person name="Kuras R."/>
            <person name="Lefebvre P.A."/>
            <person name="Lemaire S.D."/>
            <person name="Lobanov A.V."/>
            <person name="Lohr M."/>
            <person name="Manuell A."/>
            <person name="Meier I."/>
            <person name="Mets L."/>
            <person name="Mittag M."/>
            <person name="Mittelmeier T."/>
            <person name="Moroney J.V."/>
            <person name="Moseley J."/>
            <person name="Napoli C."/>
            <person name="Nedelcu A.M."/>
            <person name="Niyogi K."/>
            <person name="Novoselov S.V."/>
            <person name="Paulsen I.T."/>
            <person name="Pazour G."/>
            <person name="Purton S."/>
            <person name="Ral J.P."/>
            <person name="Riano-Pachon D.M."/>
            <person name="Riekhof W."/>
            <person name="Rymarquis L."/>
            <person name="Schroda M."/>
            <person name="Stern D."/>
            <person name="Umen J."/>
            <person name="Willows R."/>
            <person name="Wilson N."/>
            <person name="Zimmer S.L."/>
            <person name="Allmer J."/>
            <person name="Balk J."/>
            <person name="Bisova K."/>
            <person name="Chen C.J."/>
            <person name="Elias M."/>
            <person name="Gendler K."/>
            <person name="Hauser C."/>
            <person name="Lamb M.R."/>
            <person name="Ledford H."/>
            <person name="Long J.C."/>
            <person name="Minagawa J."/>
            <person name="Page M.D."/>
            <person name="Pan J."/>
            <person name="Pootakham W."/>
            <person name="Roje S."/>
            <person name="Rose A."/>
            <person name="Stahlberg E."/>
            <person name="Terauchi A.M."/>
            <person name="Yang P."/>
            <person name="Ball S."/>
            <person name="Bowler C."/>
            <person name="Dieckmann C.L."/>
            <person name="Gladyshev V.N."/>
            <person name="Green P."/>
            <person name="Jorgensen R."/>
            <person name="Mayfield S."/>
            <person name="Mueller-Roeber B."/>
            <person name="Rajamani S."/>
            <person name="Sayre R.T."/>
            <person name="Brokstein P."/>
            <person name="Dubchak I."/>
            <person name="Goodstein D."/>
            <person name="Hornick L."/>
            <person name="Huang Y.W."/>
            <person name="Jhaveri J."/>
            <person name="Luo Y."/>
            <person name="Martinez D."/>
            <person name="Ngau W.C."/>
            <person name="Otillar B."/>
            <person name="Poliakov A."/>
            <person name="Porter A."/>
            <person name="Szajkowski L."/>
            <person name="Werner G."/>
            <person name="Zhou K."/>
            <person name="Grigoriev I.V."/>
            <person name="Rokhsar D.S."/>
            <person name="Grossman A.R."/>
        </authorList>
    </citation>
    <scope>NUCLEOTIDE SEQUENCE [LARGE SCALE GENOMIC DNA]</scope>
    <source>
        <strain evidence="3">CC-503</strain>
    </source>
</reference>